<proteinExistence type="predicted"/>
<protein>
    <submittedName>
        <fullName evidence="1">Uncharacterized protein</fullName>
    </submittedName>
</protein>
<sequence>MRTWDLTCGERSPTRAMRGTGREVFVFMTAMLVGAPCSRPTMIPALSITNTYVAVDRVAA</sequence>
<accession>A0A4Y3RHU2</accession>
<dbReference type="AlphaFoldDB" id="A0A4Y3RHU2"/>
<organism evidence="1 2">
    <name type="scientific">Streptomyces gardneri</name>
    <dbReference type="NCBI Taxonomy" id="66892"/>
    <lineage>
        <taxon>Bacteria</taxon>
        <taxon>Bacillati</taxon>
        <taxon>Actinomycetota</taxon>
        <taxon>Actinomycetes</taxon>
        <taxon>Kitasatosporales</taxon>
        <taxon>Streptomycetaceae</taxon>
        <taxon>Streptomyces</taxon>
    </lineage>
</organism>
<comment type="caution">
    <text evidence="1">The sequence shown here is derived from an EMBL/GenBank/DDBJ whole genome shotgun (WGS) entry which is preliminary data.</text>
</comment>
<keyword evidence="2" id="KW-1185">Reference proteome</keyword>
<name>A0A4Y3RHU2_9ACTN</name>
<dbReference type="EMBL" id="BJMN01000011">
    <property type="protein sequence ID" value="GEB56297.1"/>
    <property type="molecule type" value="Genomic_DNA"/>
</dbReference>
<evidence type="ECO:0000313" key="2">
    <source>
        <dbReference type="Proteomes" id="UP000315226"/>
    </source>
</evidence>
<reference evidence="1 2" key="1">
    <citation type="submission" date="2019-06" db="EMBL/GenBank/DDBJ databases">
        <title>Whole genome shotgun sequence of Streptomyces gardneri NBRC 12865.</title>
        <authorList>
            <person name="Hosoyama A."/>
            <person name="Uohara A."/>
            <person name="Ohji S."/>
            <person name="Ichikawa N."/>
        </authorList>
    </citation>
    <scope>NUCLEOTIDE SEQUENCE [LARGE SCALE GENOMIC DNA]</scope>
    <source>
        <strain evidence="1 2">NBRC 12865</strain>
    </source>
</reference>
<evidence type="ECO:0000313" key="1">
    <source>
        <dbReference type="EMBL" id="GEB56297.1"/>
    </source>
</evidence>
<gene>
    <name evidence="1" type="ORF">SGA01_19020</name>
</gene>
<dbReference type="Proteomes" id="UP000315226">
    <property type="component" value="Unassembled WGS sequence"/>
</dbReference>